<dbReference type="Pfam" id="PF04203">
    <property type="entry name" value="Sortase"/>
    <property type="match status" value="1"/>
</dbReference>
<dbReference type="InterPro" id="IPR023365">
    <property type="entry name" value="Sortase_dom-sf"/>
</dbReference>
<sequence>MFLRILSALIIVSGLSLAGYSGWHLWQETHLVKTYDDKYSVSAKEEKQPLKPLDKGIHYKKKIKIGQSIGDLIIPRIKARVPLIEGIGSNELAKGVGHYPGKGMVFPGETGHAVLAGHRETTFKKMKDIKKGDHLIIVNDEGTFTYKVHKMWIVKANNRTVIVPKKKPILTLITCYPFQMFGSSPQRYIVESQLVKIEKPGEKKS</sequence>
<feature type="active site" description="Proton donor/acceptor" evidence="2">
    <location>
        <position position="118"/>
    </location>
</feature>
<accession>A0A1I6T9D1</accession>
<keyword evidence="1" id="KW-0378">Hydrolase</keyword>
<feature type="active site" description="Acyl-thioester intermediate" evidence="2">
    <location>
        <position position="175"/>
    </location>
</feature>
<name>A0A1I6T9D1_9BACL</name>
<dbReference type="NCBIfam" id="TIGR01076">
    <property type="entry name" value="sortase_fam"/>
    <property type="match status" value="1"/>
</dbReference>
<dbReference type="Proteomes" id="UP000198660">
    <property type="component" value="Unassembled WGS sequence"/>
</dbReference>
<proteinExistence type="predicted"/>
<evidence type="ECO:0000313" key="4">
    <source>
        <dbReference type="Proteomes" id="UP000198660"/>
    </source>
</evidence>
<dbReference type="InterPro" id="IPR005754">
    <property type="entry name" value="Sortase"/>
</dbReference>
<dbReference type="SUPFAM" id="SSF63817">
    <property type="entry name" value="Sortase"/>
    <property type="match status" value="1"/>
</dbReference>
<dbReference type="AlphaFoldDB" id="A0A1I6T9D1"/>
<evidence type="ECO:0000313" key="3">
    <source>
        <dbReference type="EMBL" id="SFS85800.1"/>
    </source>
</evidence>
<dbReference type="RefSeq" id="WP_176392065.1">
    <property type="nucleotide sequence ID" value="NZ_FPAA01000009.1"/>
</dbReference>
<protein>
    <submittedName>
        <fullName evidence="3">Sortase A</fullName>
    </submittedName>
</protein>
<dbReference type="CDD" id="cd05828">
    <property type="entry name" value="Sortase_D_1"/>
    <property type="match status" value="1"/>
</dbReference>
<organism evidence="3 4">
    <name type="scientific">Marininema halotolerans</name>
    <dbReference type="NCBI Taxonomy" id="1155944"/>
    <lineage>
        <taxon>Bacteria</taxon>
        <taxon>Bacillati</taxon>
        <taxon>Bacillota</taxon>
        <taxon>Bacilli</taxon>
        <taxon>Bacillales</taxon>
        <taxon>Thermoactinomycetaceae</taxon>
        <taxon>Marininema</taxon>
    </lineage>
</organism>
<evidence type="ECO:0000256" key="1">
    <source>
        <dbReference type="ARBA" id="ARBA00022801"/>
    </source>
</evidence>
<dbReference type="InterPro" id="IPR041999">
    <property type="entry name" value="Sortase_D_1"/>
</dbReference>
<dbReference type="GO" id="GO:0016787">
    <property type="term" value="F:hydrolase activity"/>
    <property type="evidence" value="ECO:0007669"/>
    <property type="project" value="UniProtKB-KW"/>
</dbReference>
<dbReference type="EMBL" id="FPAA01000009">
    <property type="protein sequence ID" value="SFS85800.1"/>
    <property type="molecule type" value="Genomic_DNA"/>
</dbReference>
<keyword evidence="4" id="KW-1185">Reference proteome</keyword>
<reference evidence="4" key="1">
    <citation type="submission" date="2016-10" db="EMBL/GenBank/DDBJ databases">
        <authorList>
            <person name="Varghese N."/>
            <person name="Submissions S."/>
        </authorList>
    </citation>
    <scope>NUCLEOTIDE SEQUENCE [LARGE SCALE GENOMIC DNA]</scope>
    <source>
        <strain evidence="4">DSM 45789</strain>
    </source>
</reference>
<gene>
    <name evidence="3" type="ORF">SAMN05444972_109103</name>
</gene>
<evidence type="ECO:0000256" key="2">
    <source>
        <dbReference type="PIRSR" id="PIRSR605754-1"/>
    </source>
</evidence>
<dbReference type="Gene3D" id="2.40.260.10">
    <property type="entry name" value="Sortase"/>
    <property type="match status" value="1"/>
</dbReference>